<dbReference type="Pfam" id="PF00231">
    <property type="entry name" value="ATP-synt"/>
    <property type="match status" value="1"/>
</dbReference>
<dbReference type="InterPro" id="IPR035968">
    <property type="entry name" value="ATP_synth_F1_ATPase_gsu"/>
</dbReference>
<evidence type="ECO:0000313" key="10">
    <source>
        <dbReference type="EMBL" id="MCT8973720.1"/>
    </source>
</evidence>
<dbReference type="EMBL" id="JALIDZ010000008">
    <property type="protein sequence ID" value="MCT8973720.1"/>
    <property type="molecule type" value="Genomic_DNA"/>
</dbReference>
<evidence type="ECO:0000256" key="6">
    <source>
        <dbReference type="ARBA" id="ARBA00023065"/>
    </source>
</evidence>
<keyword evidence="8" id="KW-0139">CF(1)</keyword>
<evidence type="ECO:0000256" key="5">
    <source>
        <dbReference type="ARBA" id="ARBA00022781"/>
    </source>
</evidence>
<protein>
    <submittedName>
        <fullName evidence="10">F0F1 ATP synthase subunit gamma</fullName>
    </submittedName>
</protein>
<evidence type="ECO:0000256" key="1">
    <source>
        <dbReference type="ARBA" id="ARBA00003456"/>
    </source>
</evidence>
<gene>
    <name evidence="10" type="ORF">MUB46_17790</name>
</gene>
<evidence type="ECO:0000313" key="11">
    <source>
        <dbReference type="Proteomes" id="UP001320898"/>
    </source>
</evidence>
<evidence type="ECO:0000256" key="2">
    <source>
        <dbReference type="ARBA" id="ARBA00004170"/>
    </source>
</evidence>
<dbReference type="PROSITE" id="PS00153">
    <property type="entry name" value="ATPASE_GAMMA"/>
    <property type="match status" value="1"/>
</dbReference>
<comment type="caution">
    <text evidence="10">The sequence shown here is derived from an EMBL/GenBank/DDBJ whole genome shotgun (WGS) entry which is preliminary data.</text>
</comment>
<keyword evidence="5" id="KW-0375">Hydrogen ion transport</keyword>
<comment type="function">
    <text evidence="1">Produces ATP from ADP in the presence of a proton gradient across the membrane. The gamma chain is believed to be important in regulating ATPase activity and the flow of protons through the CF(0) complex.</text>
</comment>
<evidence type="ECO:0000256" key="8">
    <source>
        <dbReference type="ARBA" id="ARBA00023196"/>
    </source>
</evidence>
<comment type="subcellular location">
    <subcellularLocation>
        <location evidence="2">Membrane</location>
        <topology evidence="2">Peripheral membrane protein</topology>
    </subcellularLocation>
</comment>
<keyword evidence="7" id="KW-0472">Membrane</keyword>
<keyword evidence="6" id="KW-0406">Ion transport</keyword>
<evidence type="ECO:0000256" key="7">
    <source>
        <dbReference type="ARBA" id="ARBA00023136"/>
    </source>
</evidence>
<dbReference type="PANTHER" id="PTHR11693">
    <property type="entry name" value="ATP SYNTHASE GAMMA CHAIN"/>
    <property type="match status" value="1"/>
</dbReference>
<comment type="similarity">
    <text evidence="3">Belongs to the ATPase gamma chain family.</text>
</comment>
<dbReference type="PANTHER" id="PTHR11693:SF22">
    <property type="entry name" value="ATP SYNTHASE SUBUNIT GAMMA, MITOCHONDRIAL"/>
    <property type="match status" value="1"/>
</dbReference>
<accession>A0AAW5R2X0</accession>
<evidence type="ECO:0000256" key="3">
    <source>
        <dbReference type="ARBA" id="ARBA00007681"/>
    </source>
</evidence>
<keyword evidence="9" id="KW-0066">ATP synthesis</keyword>
<dbReference type="PRINTS" id="PR00126">
    <property type="entry name" value="ATPASEGAMMA"/>
</dbReference>
<dbReference type="SUPFAM" id="SSF52943">
    <property type="entry name" value="ATP synthase (F1-ATPase), gamma subunit"/>
    <property type="match status" value="1"/>
</dbReference>
<name>A0AAW5R2X0_9HYPH</name>
<sequence length="291" mass="30883">MTERLNDVEQRMGSVHQLELVITAMRGIAASRSREARARLAGIRAYADTVGNAIGEALALLPASATAAEPRHGTGGRIVIALCSEQGFAGTFNERVLAAVERHTQAADGAPTDLLLAGDRGLMVAAERGLSVGWSAPMAAHADEVPSLANRLADAVYERLSAGATRADIVHATPASGGAIEIVDRALVPLDFGRFPVSPRLVPPLVTQEPGTLVAQLAEEYLFAELCEAIMVSFAAENDARMHAMIAARDNVDEKLDELTAVYRRLRQEEITNEIVELAAGATAEQESGLR</sequence>
<evidence type="ECO:0000256" key="4">
    <source>
        <dbReference type="ARBA" id="ARBA00022448"/>
    </source>
</evidence>
<dbReference type="GO" id="GO:0045259">
    <property type="term" value="C:proton-transporting ATP synthase complex"/>
    <property type="evidence" value="ECO:0007669"/>
    <property type="project" value="UniProtKB-KW"/>
</dbReference>
<dbReference type="InterPro" id="IPR000131">
    <property type="entry name" value="ATP_synth_F1_gsu"/>
</dbReference>
<dbReference type="RefSeq" id="WP_261617300.1">
    <property type="nucleotide sequence ID" value="NZ_JALIDZ010000008.1"/>
</dbReference>
<dbReference type="Gene3D" id="1.10.287.80">
    <property type="entry name" value="ATP synthase, gamma subunit, helix hairpin domain"/>
    <property type="match status" value="1"/>
</dbReference>
<proteinExistence type="inferred from homology"/>
<keyword evidence="4" id="KW-0813">Transport</keyword>
<dbReference type="Proteomes" id="UP001320898">
    <property type="component" value="Unassembled WGS sequence"/>
</dbReference>
<dbReference type="GO" id="GO:0046933">
    <property type="term" value="F:proton-transporting ATP synthase activity, rotational mechanism"/>
    <property type="evidence" value="ECO:0007669"/>
    <property type="project" value="InterPro"/>
</dbReference>
<dbReference type="AlphaFoldDB" id="A0AAW5R2X0"/>
<dbReference type="InterPro" id="IPR023632">
    <property type="entry name" value="ATP_synth_F1_gsu_CS"/>
</dbReference>
<organism evidence="10 11">
    <name type="scientific">Microbaculum marinisediminis</name>
    <dbReference type="NCBI Taxonomy" id="2931392"/>
    <lineage>
        <taxon>Bacteria</taxon>
        <taxon>Pseudomonadati</taxon>
        <taxon>Pseudomonadota</taxon>
        <taxon>Alphaproteobacteria</taxon>
        <taxon>Hyphomicrobiales</taxon>
        <taxon>Tepidamorphaceae</taxon>
        <taxon>Microbaculum</taxon>
    </lineage>
</organism>
<reference evidence="10 11" key="1">
    <citation type="submission" date="2022-04" db="EMBL/GenBank/DDBJ databases">
        <authorList>
            <person name="Ye Y.-Q."/>
            <person name="Du Z.-J."/>
        </authorList>
    </citation>
    <scope>NUCLEOTIDE SEQUENCE [LARGE SCALE GENOMIC DNA]</scope>
    <source>
        <strain evidence="10 11">A6E488</strain>
    </source>
</reference>
<dbReference type="CDD" id="cd12151">
    <property type="entry name" value="F1-ATPase_gamma"/>
    <property type="match status" value="1"/>
</dbReference>
<dbReference type="Gene3D" id="3.40.1380.10">
    <property type="match status" value="1"/>
</dbReference>
<evidence type="ECO:0000256" key="9">
    <source>
        <dbReference type="ARBA" id="ARBA00023310"/>
    </source>
</evidence>
<keyword evidence="11" id="KW-1185">Reference proteome</keyword>